<organism evidence="1 2">
    <name type="scientific">Solanum verrucosum</name>
    <dbReference type="NCBI Taxonomy" id="315347"/>
    <lineage>
        <taxon>Eukaryota</taxon>
        <taxon>Viridiplantae</taxon>
        <taxon>Streptophyta</taxon>
        <taxon>Embryophyta</taxon>
        <taxon>Tracheophyta</taxon>
        <taxon>Spermatophyta</taxon>
        <taxon>Magnoliopsida</taxon>
        <taxon>eudicotyledons</taxon>
        <taxon>Gunneridae</taxon>
        <taxon>Pentapetalae</taxon>
        <taxon>asterids</taxon>
        <taxon>lamiids</taxon>
        <taxon>Solanales</taxon>
        <taxon>Solanaceae</taxon>
        <taxon>Solanoideae</taxon>
        <taxon>Solaneae</taxon>
        <taxon>Solanum</taxon>
    </lineage>
</organism>
<evidence type="ECO:0000313" key="1">
    <source>
        <dbReference type="EMBL" id="WMV36553.1"/>
    </source>
</evidence>
<dbReference type="AlphaFoldDB" id="A0AAF0R8D8"/>
<sequence length="132" mass="14444">MELVMGSSCGDILFAEMQDDEDGEVNLEVSIDKIISFRFCLLGNDIFLLWTQVLGCDISPALLFVQCTTAVFMVSCSSGHSILSKGDSACASFVLFSSAKRLFYEQLVPRNAPTNCHTLPLLTLEFPSAHVL</sequence>
<accession>A0AAF0R8D8</accession>
<keyword evidence="2" id="KW-1185">Reference proteome</keyword>
<dbReference type="EMBL" id="CP133618">
    <property type="protein sequence ID" value="WMV36553.1"/>
    <property type="molecule type" value="Genomic_DNA"/>
</dbReference>
<reference evidence="1" key="1">
    <citation type="submission" date="2023-08" db="EMBL/GenBank/DDBJ databases">
        <title>A de novo genome assembly of Solanum verrucosum Schlechtendal, a Mexican diploid species geographically isolated from the other diploid A-genome species in potato relatives.</title>
        <authorList>
            <person name="Hosaka K."/>
        </authorList>
    </citation>
    <scope>NUCLEOTIDE SEQUENCE</scope>
    <source>
        <tissue evidence="1">Young leaves</tissue>
    </source>
</reference>
<evidence type="ECO:0000313" key="2">
    <source>
        <dbReference type="Proteomes" id="UP001234989"/>
    </source>
</evidence>
<dbReference type="Proteomes" id="UP001234989">
    <property type="component" value="Chromosome 7"/>
</dbReference>
<name>A0AAF0R8D8_SOLVR</name>
<gene>
    <name evidence="1" type="ORF">MTR67_029938</name>
</gene>
<proteinExistence type="predicted"/>
<protein>
    <submittedName>
        <fullName evidence="1">Uncharacterized protein</fullName>
    </submittedName>
</protein>